<dbReference type="EMBL" id="JADJIB010000004">
    <property type="protein sequence ID" value="MBK7273842.1"/>
    <property type="molecule type" value="Genomic_DNA"/>
</dbReference>
<dbReference type="Pfam" id="PF02653">
    <property type="entry name" value="BPD_transp_2"/>
    <property type="match status" value="1"/>
</dbReference>
<keyword evidence="2" id="KW-1003">Cell membrane</keyword>
<comment type="caution">
    <text evidence="8">The sequence shown here is derived from an EMBL/GenBank/DDBJ whole genome shotgun (WGS) entry which is preliminary data.</text>
</comment>
<keyword evidence="4 7" id="KW-1133">Transmembrane helix</keyword>
<feature type="transmembrane region" description="Helical" evidence="7">
    <location>
        <begin position="255"/>
        <end position="275"/>
    </location>
</feature>
<accession>A0A935IL03</accession>
<evidence type="ECO:0000313" key="9">
    <source>
        <dbReference type="EMBL" id="MBL0004151.1"/>
    </source>
</evidence>
<evidence type="ECO:0000313" key="10">
    <source>
        <dbReference type="Proteomes" id="UP000726105"/>
    </source>
</evidence>
<dbReference type="Proteomes" id="UP000726105">
    <property type="component" value="Unassembled WGS sequence"/>
</dbReference>
<dbReference type="PANTHER" id="PTHR47089:SF1">
    <property type="entry name" value="GUANOSINE ABC TRANSPORTER PERMEASE PROTEIN NUPP"/>
    <property type="match status" value="1"/>
</dbReference>
<feature type="transmembrane region" description="Helical" evidence="7">
    <location>
        <begin position="281"/>
        <end position="299"/>
    </location>
</feature>
<evidence type="ECO:0000313" key="8">
    <source>
        <dbReference type="EMBL" id="MBK7273842.1"/>
    </source>
</evidence>
<name>A0A935IL03_9MICO</name>
<evidence type="ECO:0000256" key="1">
    <source>
        <dbReference type="ARBA" id="ARBA00004651"/>
    </source>
</evidence>
<dbReference type="Proteomes" id="UP000886632">
    <property type="component" value="Unassembled WGS sequence"/>
</dbReference>
<comment type="subcellular location">
    <subcellularLocation>
        <location evidence="1">Cell membrane</location>
        <topology evidence="1">Multi-pass membrane protein</topology>
    </subcellularLocation>
</comment>
<dbReference type="CDD" id="cd06580">
    <property type="entry name" value="TM_PBP1_transp_TpRbsC_like"/>
    <property type="match status" value="1"/>
</dbReference>
<dbReference type="EMBL" id="JADKGK010000020">
    <property type="protein sequence ID" value="MBL0004151.1"/>
    <property type="molecule type" value="Genomic_DNA"/>
</dbReference>
<feature type="transmembrane region" description="Helical" evidence="7">
    <location>
        <begin position="114"/>
        <end position="135"/>
    </location>
</feature>
<protein>
    <submittedName>
        <fullName evidence="8">ABC transporter permease</fullName>
    </submittedName>
</protein>
<gene>
    <name evidence="8" type="ORF">IPI13_11960</name>
    <name evidence="9" type="ORF">IPP00_09245</name>
</gene>
<feature type="transmembrane region" description="Helical" evidence="7">
    <location>
        <begin position="58"/>
        <end position="79"/>
    </location>
</feature>
<dbReference type="AlphaFoldDB" id="A0A935IL03"/>
<feature type="transmembrane region" description="Helical" evidence="7">
    <location>
        <begin position="334"/>
        <end position="353"/>
    </location>
</feature>
<evidence type="ECO:0000256" key="7">
    <source>
        <dbReference type="SAM" id="Phobius"/>
    </source>
</evidence>
<reference evidence="8 10" key="1">
    <citation type="submission" date="2020-10" db="EMBL/GenBank/DDBJ databases">
        <title>Connecting structure to function with the recovery of over 1000 high-quality activated sludge metagenome-assembled genomes encoding full-length rRNA genes using long-read sequencing.</title>
        <authorList>
            <person name="Singleton C.M."/>
            <person name="Petriglieri F."/>
            <person name="Kristensen J.M."/>
            <person name="Kirkegaard R.H."/>
            <person name="Michaelsen T.Y."/>
            <person name="Andersen M.H."/>
            <person name="Karst S.M."/>
            <person name="Dueholm M.S."/>
            <person name="Nielsen P.H."/>
            <person name="Albertsen M."/>
        </authorList>
    </citation>
    <scope>NUCLEOTIDE SEQUENCE [LARGE SCALE GENOMIC DNA]</scope>
    <source>
        <strain evidence="8">Ega_18-Q3-R5-49_MAXAC.001</strain>
        <strain evidence="9">Ribe_18-Q3-R11-54_MAXAC.001</strain>
    </source>
</reference>
<sequence>MTRLRRVVLTGVLPATLALLVAVLVLAVVLLVLGVDPVKSLVALFDFGETPQAQANQMRAWVEGVVPLFLSGLAVSLGFRMGLFNIGVEGQYRIAALVAAWFAATVPLPGALAIILTIIVAMLAGALYALIPAVLKVTRGVNEVITTIMLNSIVGGLIGYLLRGPFRDPKLGETGTGRTADIRTDAWFPGFEDPFGWLGMLTPSRPLGGFIVVALIVGVAVALGLNRTRFGFNLRASGSNPEAAATSGVQSSRMIVQAMLLSGGIAGLVGLPQILGDVHAYGADSFFLGFGFSGIAVALLGRNNPLGIGLAAILFAFLNRSGPSLQNVEVPPSVVSIAQGVIVLSVVIVNEVLRRRLLRMEDRKAAAQTPATPAAPTTSVSGTPGPATAGASA</sequence>
<evidence type="ECO:0000256" key="2">
    <source>
        <dbReference type="ARBA" id="ARBA00022475"/>
    </source>
</evidence>
<dbReference type="GO" id="GO:0022857">
    <property type="term" value="F:transmembrane transporter activity"/>
    <property type="evidence" value="ECO:0007669"/>
    <property type="project" value="InterPro"/>
</dbReference>
<evidence type="ECO:0000256" key="4">
    <source>
        <dbReference type="ARBA" id="ARBA00022989"/>
    </source>
</evidence>
<feature type="region of interest" description="Disordered" evidence="6">
    <location>
        <begin position="364"/>
        <end position="393"/>
    </location>
</feature>
<evidence type="ECO:0000256" key="6">
    <source>
        <dbReference type="SAM" id="MobiDB-lite"/>
    </source>
</evidence>
<dbReference type="GO" id="GO:0005886">
    <property type="term" value="C:plasma membrane"/>
    <property type="evidence" value="ECO:0007669"/>
    <property type="project" value="UniProtKB-SubCell"/>
</dbReference>
<feature type="transmembrane region" description="Helical" evidence="7">
    <location>
        <begin position="207"/>
        <end position="225"/>
    </location>
</feature>
<feature type="compositionally biased region" description="Low complexity" evidence="6">
    <location>
        <begin position="366"/>
        <end position="393"/>
    </location>
</feature>
<keyword evidence="5 7" id="KW-0472">Membrane</keyword>
<proteinExistence type="predicted"/>
<evidence type="ECO:0000256" key="3">
    <source>
        <dbReference type="ARBA" id="ARBA00022692"/>
    </source>
</evidence>
<keyword evidence="3 7" id="KW-0812">Transmembrane</keyword>
<feature type="transmembrane region" description="Helical" evidence="7">
    <location>
        <begin position="91"/>
        <end position="108"/>
    </location>
</feature>
<dbReference type="PANTHER" id="PTHR47089">
    <property type="entry name" value="ABC TRANSPORTER, PERMEASE PROTEIN"/>
    <property type="match status" value="1"/>
</dbReference>
<feature type="transmembrane region" description="Helical" evidence="7">
    <location>
        <begin position="144"/>
        <end position="162"/>
    </location>
</feature>
<feature type="transmembrane region" description="Helical" evidence="7">
    <location>
        <begin position="306"/>
        <end position="322"/>
    </location>
</feature>
<evidence type="ECO:0000256" key="5">
    <source>
        <dbReference type="ARBA" id="ARBA00023136"/>
    </source>
</evidence>
<organism evidence="8 10">
    <name type="scientific">Candidatus Phosphoribacter hodrii</name>
    <dbReference type="NCBI Taxonomy" id="2953743"/>
    <lineage>
        <taxon>Bacteria</taxon>
        <taxon>Bacillati</taxon>
        <taxon>Actinomycetota</taxon>
        <taxon>Actinomycetes</taxon>
        <taxon>Micrococcales</taxon>
        <taxon>Dermatophilaceae</taxon>
        <taxon>Candidatus Phosphoribacter</taxon>
    </lineage>
</organism>
<dbReference type="InterPro" id="IPR001851">
    <property type="entry name" value="ABC_transp_permease"/>
</dbReference>